<keyword evidence="1" id="KW-1133">Transmembrane helix</keyword>
<dbReference type="AlphaFoldDB" id="A0A1V3I8M5"/>
<dbReference type="EMBL" id="MLHH01000012">
    <property type="protein sequence ID" value="OOF36363.1"/>
    <property type="molecule type" value="Genomic_DNA"/>
</dbReference>
<evidence type="ECO:0000256" key="1">
    <source>
        <dbReference type="SAM" id="Phobius"/>
    </source>
</evidence>
<name>A0A1V3I8M5_9PAST</name>
<dbReference type="PANTHER" id="PTHR30373:SF2">
    <property type="entry name" value="UPF0603 PROTEIN YGCG"/>
    <property type="match status" value="1"/>
</dbReference>
<accession>A0A1V3I8M5</accession>
<dbReference type="OrthoDB" id="9810918at2"/>
<feature type="signal peptide" evidence="2">
    <location>
        <begin position="1"/>
        <end position="25"/>
    </location>
</feature>
<gene>
    <name evidence="4" type="ORF">BKK48_06330</name>
</gene>
<feature type="transmembrane region" description="Helical" evidence="1">
    <location>
        <begin position="180"/>
        <end position="198"/>
    </location>
</feature>
<evidence type="ECO:0000259" key="3">
    <source>
        <dbReference type="Pfam" id="PF04536"/>
    </source>
</evidence>
<dbReference type="RefSeq" id="WP_077427300.1">
    <property type="nucleotide sequence ID" value="NZ_MLHH01000012.1"/>
</dbReference>
<dbReference type="Pfam" id="PF04536">
    <property type="entry name" value="TPM_phosphatase"/>
    <property type="match status" value="1"/>
</dbReference>
<protein>
    <submittedName>
        <fullName evidence="4">Methanol dehydrogenase</fullName>
    </submittedName>
</protein>
<dbReference type="InterPro" id="IPR007621">
    <property type="entry name" value="TPM_dom"/>
</dbReference>
<comment type="caution">
    <text evidence="4">The sequence shown here is derived from an EMBL/GenBank/DDBJ whole genome shotgun (WGS) entry which is preliminary data.</text>
</comment>
<keyword evidence="2" id="KW-0732">Signal</keyword>
<dbReference type="Proteomes" id="UP000189437">
    <property type="component" value="Unassembled WGS sequence"/>
</dbReference>
<keyword evidence="1" id="KW-0812">Transmembrane</keyword>
<proteinExistence type="predicted"/>
<reference evidence="4 5" key="1">
    <citation type="submission" date="2016-10" db="EMBL/GenBank/DDBJ databases">
        <title>Rodentibacter gen. nov. and new species.</title>
        <authorList>
            <person name="Christensen H."/>
        </authorList>
    </citation>
    <scope>NUCLEOTIDE SEQUENCE [LARGE SCALE GENOMIC DNA]</scope>
    <source>
        <strain evidence="4 5">Ac69</strain>
    </source>
</reference>
<evidence type="ECO:0000256" key="2">
    <source>
        <dbReference type="SAM" id="SignalP"/>
    </source>
</evidence>
<dbReference type="Gene3D" id="3.10.310.50">
    <property type="match status" value="1"/>
</dbReference>
<feature type="chain" id="PRO_5013115854" evidence="2">
    <location>
        <begin position="26"/>
        <end position="265"/>
    </location>
</feature>
<evidence type="ECO:0000313" key="4">
    <source>
        <dbReference type="EMBL" id="OOF36363.1"/>
    </source>
</evidence>
<evidence type="ECO:0000313" key="5">
    <source>
        <dbReference type="Proteomes" id="UP000189437"/>
    </source>
</evidence>
<keyword evidence="5" id="KW-1185">Reference proteome</keyword>
<dbReference type="PANTHER" id="PTHR30373">
    <property type="entry name" value="UPF0603 PROTEIN YGCG"/>
    <property type="match status" value="1"/>
</dbReference>
<keyword evidence="1" id="KW-0472">Membrane</keyword>
<organism evidence="4 5">
    <name type="scientific">Rodentibacter heidelbergensis</name>
    <dbReference type="NCBI Taxonomy" id="1908258"/>
    <lineage>
        <taxon>Bacteria</taxon>
        <taxon>Pseudomonadati</taxon>
        <taxon>Pseudomonadota</taxon>
        <taxon>Gammaproteobacteria</taxon>
        <taxon>Pasteurellales</taxon>
        <taxon>Pasteurellaceae</taxon>
        <taxon>Rodentibacter</taxon>
    </lineage>
</organism>
<sequence length="265" mass="28671">MAKLLQHLKSAVVFGLVFWGSLVFAAQFPPTPNPFRYVNDYTNTLSPQQQQVLENKLVAYGKATSSQIAVVIIPTTAEYEIADYTFALGDKWGIGRKQLNNGVLMLIAKNDRKVFIATGQGLEGVLPDAFLSQVIRHAILPQFKQGQYAQGINDGLNDIIAASQGEYGAYQTEESEFDQYIPFLMALVFIAFVVFGEYQFHKDEIYISPNQRDQLNRIVRQSTLSRRRRGGSGFGGGFGGGFGDGSSGGGFGGGGFGGGGAGGSW</sequence>
<dbReference type="STRING" id="1908258.BKK48_06330"/>
<feature type="domain" description="TPM" evidence="3">
    <location>
        <begin position="38"/>
        <end position="161"/>
    </location>
</feature>